<dbReference type="AlphaFoldDB" id="A0A4Q7PIS3"/>
<protein>
    <submittedName>
        <fullName evidence="1">Putative transcriptional regulator</fullName>
    </submittedName>
</protein>
<dbReference type="Gene3D" id="1.10.10.10">
    <property type="entry name" value="Winged helix-like DNA-binding domain superfamily/Winged helix DNA-binding domain"/>
    <property type="match status" value="1"/>
</dbReference>
<name>A0A4Q7PIS3_9FIRM</name>
<dbReference type="InterPro" id="IPR036390">
    <property type="entry name" value="WH_DNA-bd_sf"/>
</dbReference>
<dbReference type="InterPro" id="IPR051011">
    <property type="entry name" value="Metal_resp_trans_reg"/>
</dbReference>
<evidence type="ECO:0000313" key="2">
    <source>
        <dbReference type="Proteomes" id="UP000292927"/>
    </source>
</evidence>
<dbReference type="InterPro" id="IPR036388">
    <property type="entry name" value="WH-like_DNA-bd_sf"/>
</dbReference>
<dbReference type="EMBL" id="SGXF01000003">
    <property type="protein sequence ID" value="RZT00497.1"/>
    <property type="molecule type" value="Genomic_DNA"/>
</dbReference>
<sequence length="313" mass="35394">MDQIMKQPFQLTLQDIPETSRICRALGNETRLQVLALLTDHAMSISELAAVCYLPLSSMCLHVKVLQEAGLISVVPRPGAHGTQKLCGITAATLQLDFFAHRNQPQTVPPAYTEMPVGHYSSCEVTPPCGLASADSYLHYEDSPYGFYSARRTEAAMIWFTRGYLEYQFSNYTLQQAPVKQVEFTFEICSEAPGYNEDWPSDITLELNRRFICTITTKGDHGGRRGIYNPAWWSDSNTQYGEYKKIILTRDGCYMGEQRLSDTGLDDLGLEQGYHFFFTLRVDEKNRHAGGLNLFGRGFGDYHQGIVMKVVYF</sequence>
<proteinExistence type="predicted"/>
<organism evidence="1 2">
    <name type="scientific">Cuneatibacter caecimuris</name>
    <dbReference type="NCBI Taxonomy" id="1796618"/>
    <lineage>
        <taxon>Bacteria</taxon>
        <taxon>Bacillati</taxon>
        <taxon>Bacillota</taxon>
        <taxon>Clostridia</taxon>
        <taxon>Lachnospirales</taxon>
        <taxon>Lachnospiraceae</taxon>
        <taxon>Cuneatibacter</taxon>
    </lineage>
</organism>
<dbReference type="Pfam" id="PF12840">
    <property type="entry name" value="HTH_20"/>
    <property type="match status" value="1"/>
</dbReference>
<dbReference type="CDD" id="cd00090">
    <property type="entry name" value="HTH_ARSR"/>
    <property type="match status" value="1"/>
</dbReference>
<gene>
    <name evidence="1" type="ORF">EV209_1811</name>
</gene>
<dbReference type="PANTHER" id="PTHR43132:SF2">
    <property type="entry name" value="ARSENICAL RESISTANCE OPERON REPRESSOR ARSR-RELATED"/>
    <property type="match status" value="1"/>
</dbReference>
<dbReference type="RefSeq" id="WP_130435109.1">
    <property type="nucleotide sequence ID" value="NZ_SGXF01000003.1"/>
</dbReference>
<evidence type="ECO:0000313" key="1">
    <source>
        <dbReference type="EMBL" id="RZT00497.1"/>
    </source>
</evidence>
<dbReference type="InterPro" id="IPR011991">
    <property type="entry name" value="ArsR-like_HTH"/>
</dbReference>
<dbReference type="PANTHER" id="PTHR43132">
    <property type="entry name" value="ARSENICAL RESISTANCE OPERON REPRESSOR ARSR-RELATED"/>
    <property type="match status" value="1"/>
</dbReference>
<dbReference type="OrthoDB" id="9781958at2"/>
<comment type="caution">
    <text evidence="1">The sequence shown here is derived from an EMBL/GenBank/DDBJ whole genome shotgun (WGS) entry which is preliminary data.</text>
</comment>
<keyword evidence="2" id="KW-1185">Reference proteome</keyword>
<accession>A0A4Q7PIS3</accession>
<dbReference type="Proteomes" id="UP000292927">
    <property type="component" value="Unassembled WGS sequence"/>
</dbReference>
<reference evidence="1 2" key="1">
    <citation type="submission" date="2019-02" db="EMBL/GenBank/DDBJ databases">
        <title>Genomic Encyclopedia of Type Strains, Phase IV (KMG-IV): sequencing the most valuable type-strain genomes for metagenomic binning, comparative biology and taxonomic classification.</title>
        <authorList>
            <person name="Goeker M."/>
        </authorList>
    </citation>
    <scope>NUCLEOTIDE SEQUENCE [LARGE SCALE GENOMIC DNA]</scope>
    <source>
        <strain evidence="1 2">DSM 29486</strain>
    </source>
</reference>
<dbReference type="SUPFAM" id="SSF46785">
    <property type="entry name" value="Winged helix' DNA-binding domain"/>
    <property type="match status" value="1"/>
</dbReference>